<evidence type="ECO:0000313" key="1">
    <source>
        <dbReference type="EMBL" id="KAJ8645196.1"/>
    </source>
</evidence>
<evidence type="ECO:0000313" key="2">
    <source>
        <dbReference type="Proteomes" id="UP001234297"/>
    </source>
</evidence>
<comment type="caution">
    <text evidence="1">The sequence shown here is derived from an EMBL/GenBank/DDBJ whole genome shotgun (WGS) entry which is preliminary data.</text>
</comment>
<organism evidence="1 2">
    <name type="scientific">Persea americana</name>
    <name type="common">Avocado</name>
    <dbReference type="NCBI Taxonomy" id="3435"/>
    <lineage>
        <taxon>Eukaryota</taxon>
        <taxon>Viridiplantae</taxon>
        <taxon>Streptophyta</taxon>
        <taxon>Embryophyta</taxon>
        <taxon>Tracheophyta</taxon>
        <taxon>Spermatophyta</taxon>
        <taxon>Magnoliopsida</taxon>
        <taxon>Magnoliidae</taxon>
        <taxon>Laurales</taxon>
        <taxon>Lauraceae</taxon>
        <taxon>Persea</taxon>
    </lineage>
</organism>
<gene>
    <name evidence="1" type="ORF">MRB53_006944</name>
</gene>
<accession>A0ACC2MHU5</accession>
<proteinExistence type="predicted"/>
<name>A0ACC2MHU5_PERAE</name>
<reference evidence="1 2" key="1">
    <citation type="journal article" date="2022" name="Hortic Res">
        <title>A haplotype resolved chromosomal level avocado genome allows analysis of novel avocado genes.</title>
        <authorList>
            <person name="Nath O."/>
            <person name="Fletcher S.J."/>
            <person name="Hayward A."/>
            <person name="Shaw L.M."/>
            <person name="Masouleh A.K."/>
            <person name="Furtado A."/>
            <person name="Henry R.J."/>
            <person name="Mitter N."/>
        </authorList>
    </citation>
    <scope>NUCLEOTIDE SEQUENCE [LARGE SCALE GENOMIC DNA]</scope>
    <source>
        <strain evidence="2">cv. Hass</strain>
    </source>
</reference>
<sequence>MDMRKISCAILVIAALATLAIAKGDAKAAAKAPAPATAAGGAHSGSPTAEPAGGAAGGSAPGPAATSGSTAIEPVFGLLGAFVLSFFGFYLHLLKCILFFGSEKDMIEELKRYAMMQGYCKKARNDSSEAPTRPATGATAAVPLCIAGAAAGEELSSTAMPTTALAEAAATRIAQAIFLMSMAENGENLKENDHQNPAYVLSLNETRSPPFLLAGLRSK</sequence>
<dbReference type="Proteomes" id="UP001234297">
    <property type="component" value="Chromosome 2"/>
</dbReference>
<dbReference type="EMBL" id="CM056810">
    <property type="protein sequence ID" value="KAJ8645196.1"/>
    <property type="molecule type" value="Genomic_DNA"/>
</dbReference>
<keyword evidence="2" id="KW-1185">Reference proteome</keyword>
<protein>
    <submittedName>
        <fullName evidence="1">Uncharacterized protein</fullName>
    </submittedName>
</protein>